<sequence>MSPSVTPTRAGVAATTVTIASVIPVFLVGGLSVQISDDLGFTATGLGAAVAANFAVSALVSTPSGRLVERYGAAVVSRVAVLLSAGAMLGIAAIAWNYWSLVALLAVGATANSAGQLSSNLLLSRHIPRRRQGLLFGLKQAAIPASTLFAGVSVPLIALTVGWRWAFALAGTLALLALLPLRDLGTAEVPRSRRREEQGRPTPALLVIGLAAACAASAASNLSPFLADTAVSHGLSPAAAGLTLTLGSGAGLCARVGFGWLTDRRGGDGMALIATMLVVGAGGLALLSATSLWTLPLGAVAGFGLGWAWPGILNFAVSHTHPQAPAAATGVTQTGVYLGGMLGPLTFGWVADGHGYAPAWLMSAGVMLAAAMLMLLGRRLLRAAVAGRVEAPVRGG</sequence>
<dbReference type="PANTHER" id="PTHR23527:SF1">
    <property type="entry name" value="BLL3282 PROTEIN"/>
    <property type="match status" value="1"/>
</dbReference>
<evidence type="ECO:0000313" key="7">
    <source>
        <dbReference type="EMBL" id="MBB6037106.1"/>
    </source>
</evidence>
<dbReference type="EMBL" id="JACHGT010000011">
    <property type="protein sequence ID" value="MBB6037106.1"/>
    <property type="molecule type" value="Genomic_DNA"/>
</dbReference>
<dbReference type="RefSeq" id="WP_184789930.1">
    <property type="nucleotide sequence ID" value="NZ_BONT01000071.1"/>
</dbReference>
<dbReference type="InterPro" id="IPR020846">
    <property type="entry name" value="MFS_dom"/>
</dbReference>
<keyword evidence="3 5" id="KW-1133">Transmembrane helix</keyword>
<feature type="transmembrane region" description="Helical" evidence="5">
    <location>
        <begin position="295"/>
        <end position="317"/>
    </location>
</feature>
<evidence type="ECO:0000259" key="6">
    <source>
        <dbReference type="PROSITE" id="PS50850"/>
    </source>
</evidence>
<evidence type="ECO:0000256" key="5">
    <source>
        <dbReference type="SAM" id="Phobius"/>
    </source>
</evidence>
<feature type="transmembrane region" description="Helical" evidence="5">
    <location>
        <begin position="12"/>
        <end position="33"/>
    </location>
</feature>
<dbReference type="GO" id="GO:0022857">
    <property type="term" value="F:transmembrane transporter activity"/>
    <property type="evidence" value="ECO:0007669"/>
    <property type="project" value="InterPro"/>
</dbReference>
<feature type="transmembrane region" description="Helical" evidence="5">
    <location>
        <begin position="102"/>
        <end position="123"/>
    </location>
</feature>
<organism evidence="7 8">
    <name type="scientific">Phytomonospora endophytica</name>
    <dbReference type="NCBI Taxonomy" id="714109"/>
    <lineage>
        <taxon>Bacteria</taxon>
        <taxon>Bacillati</taxon>
        <taxon>Actinomycetota</taxon>
        <taxon>Actinomycetes</taxon>
        <taxon>Micromonosporales</taxon>
        <taxon>Micromonosporaceae</taxon>
        <taxon>Phytomonospora</taxon>
    </lineage>
</organism>
<feature type="transmembrane region" description="Helical" evidence="5">
    <location>
        <begin position="238"/>
        <end position="258"/>
    </location>
</feature>
<reference evidence="7 8" key="1">
    <citation type="submission" date="2020-08" db="EMBL/GenBank/DDBJ databases">
        <title>Genomic Encyclopedia of Type Strains, Phase IV (KMG-IV): sequencing the most valuable type-strain genomes for metagenomic binning, comparative biology and taxonomic classification.</title>
        <authorList>
            <person name="Goeker M."/>
        </authorList>
    </citation>
    <scope>NUCLEOTIDE SEQUENCE [LARGE SCALE GENOMIC DNA]</scope>
    <source>
        <strain evidence="7 8">YIM 65646</strain>
    </source>
</reference>
<feature type="transmembrane region" description="Helical" evidence="5">
    <location>
        <begin position="39"/>
        <end position="60"/>
    </location>
</feature>
<evidence type="ECO:0000256" key="3">
    <source>
        <dbReference type="ARBA" id="ARBA00022989"/>
    </source>
</evidence>
<keyword evidence="4 5" id="KW-0472">Membrane</keyword>
<dbReference type="Proteomes" id="UP000548476">
    <property type="component" value="Unassembled WGS sequence"/>
</dbReference>
<feature type="transmembrane region" description="Helical" evidence="5">
    <location>
        <begin position="329"/>
        <end position="351"/>
    </location>
</feature>
<feature type="transmembrane region" description="Helical" evidence="5">
    <location>
        <begin position="72"/>
        <end position="96"/>
    </location>
</feature>
<dbReference type="GO" id="GO:0005886">
    <property type="term" value="C:plasma membrane"/>
    <property type="evidence" value="ECO:0007669"/>
    <property type="project" value="UniProtKB-SubCell"/>
</dbReference>
<dbReference type="InterPro" id="IPR052952">
    <property type="entry name" value="MFS-Transporter"/>
</dbReference>
<feature type="transmembrane region" description="Helical" evidence="5">
    <location>
        <begin position="163"/>
        <end position="181"/>
    </location>
</feature>
<proteinExistence type="predicted"/>
<feature type="transmembrane region" description="Helical" evidence="5">
    <location>
        <begin position="202"/>
        <end position="226"/>
    </location>
</feature>
<dbReference type="PROSITE" id="PS50850">
    <property type="entry name" value="MFS"/>
    <property type="match status" value="1"/>
</dbReference>
<feature type="transmembrane region" description="Helical" evidence="5">
    <location>
        <begin position="270"/>
        <end position="289"/>
    </location>
</feature>
<keyword evidence="8" id="KW-1185">Reference proteome</keyword>
<dbReference type="InterPro" id="IPR002229">
    <property type="entry name" value="RhesusRHD"/>
</dbReference>
<evidence type="ECO:0000256" key="4">
    <source>
        <dbReference type="ARBA" id="ARBA00023136"/>
    </source>
</evidence>
<comment type="caution">
    <text evidence="7">The sequence shown here is derived from an EMBL/GenBank/DDBJ whole genome shotgun (WGS) entry which is preliminary data.</text>
</comment>
<accession>A0A841FLS3</accession>
<gene>
    <name evidence="7" type="ORF">HNR73_004979</name>
</gene>
<dbReference type="AlphaFoldDB" id="A0A841FLS3"/>
<dbReference type="Gene3D" id="1.20.1250.20">
    <property type="entry name" value="MFS general substrate transporter like domains"/>
    <property type="match status" value="2"/>
</dbReference>
<dbReference type="PRINTS" id="PR00342">
    <property type="entry name" value="RHESUSRHD"/>
</dbReference>
<protein>
    <submittedName>
        <fullName evidence="7">MFS family permease</fullName>
    </submittedName>
</protein>
<evidence type="ECO:0000256" key="1">
    <source>
        <dbReference type="ARBA" id="ARBA00004651"/>
    </source>
</evidence>
<feature type="transmembrane region" description="Helical" evidence="5">
    <location>
        <begin position="357"/>
        <end position="376"/>
    </location>
</feature>
<feature type="domain" description="Major facilitator superfamily (MFS) profile" evidence="6">
    <location>
        <begin position="10"/>
        <end position="382"/>
    </location>
</feature>
<dbReference type="InterPro" id="IPR036259">
    <property type="entry name" value="MFS_trans_sf"/>
</dbReference>
<dbReference type="Pfam" id="PF07690">
    <property type="entry name" value="MFS_1"/>
    <property type="match status" value="2"/>
</dbReference>
<dbReference type="PANTHER" id="PTHR23527">
    <property type="entry name" value="BLL3282 PROTEIN"/>
    <property type="match status" value="1"/>
</dbReference>
<dbReference type="SUPFAM" id="SSF103473">
    <property type="entry name" value="MFS general substrate transporter"/>
    <property type="match status" value="1"/>
</dbReference>
<dbReference type="InterPro" id="IPR011701">
    <property type="entry name" value="MFS"/>
</dbReference>
<keyword evidence="2 5" id="KW-0812">Transmembrane</keyword>
<name>A0A841FLS3_9ACTN</name>
<evidence type="ECO:0000313" key="8">
    <source>
        <dbReference type="Proteomes" id="UP000548476"/>
    </source>
</evidence>
<feature type="transmembrane region" description="Helical" evidence="5">
    <location>
        <begin position="135"/>
        <end position="157"/>
    </location>
</feature>
<evidence type="ECO:0000256" key="2">
    <source>
        <dbReference type="ARBA" id="ARBA00022692"/>
    </source>
</evidence>
<comment type="subcellular location">
    <subcellularLocation>
        <location evidence="1">Cell membrane</location>
        <topology evidence="1">Multi-pass membrane protein</topology>
    </subcellularLocation>
</comment>